<evidence type="ECO:0000313" key="3">
    <source>
        <dbReference type="Proteomes" id="UP001254759"/>
    </source>
</evidence>
<keyword evidence="3" id="KW-1185">Reference proteome</keyword>
<dbReference type="Proteomes" id="UP001254759">
    <property type="component" value="Unassembled WGS sequence"/>
</dbReference>
<comment type="caution">
    <text evidence="2">The sequence shown here is derived from an EMBL/GenBank/DDBJ whole genome shotgun (WGS) entry which is preliminary data.</text>
</comment>
<sequence>MLGLTPMGIVHTAISLVAVAAALIAFFRDKGIDPRNGLGKTYVITTVLTCVTGFFIFQHGGFGKPHALGIITLLVLAVAWVAGNKKVFGRAGPYVETVLYSLTVFFHMIPAFTETSTRLPVGAPWASGPDDPNLQKAVGIAFLVFLIGATAQIIRLRRLRRALPAAGAQTA</sequence>
<organism evidence="2 3">
    <name type="scientific">Pseudoxanthomonas sacheonensis</name>
    <dbReference type="NCBI Taxonomy" id="443615"/>
    <lineage>
        <taxon>Bacteria</taxon>
        <taxon>Pseudomonadati</taxon>
        <taxon>Pseudomonadota</taxon>
        <taxon>Gammaproteobacteria</taxon>
        <taxon>Lysobacterales</taxon>
        <taxon>Lysobacteraceae</taxon>
        <taxon>Pseudoxanthomonas</taxon>
    </lineage>
</organism>
<dbReference type="EMBL" id="JAVDTT010000005">
    <property type="protein sequence ID" value="MDR6843062.1"/>
    <property type="molecule type" value="Genomic_DNA"/>
</dbReference>
<evidence type="ECO:0000313" key="2">
    <source>
        <dbReference type="EMBL" id="MDR6843062.1"/>
    </source>
</evidence>
<evidence type="ECO:0000256" key="1">
    <source>
        <dbReference type="SAM" id="Phobius"/>
    </source>
</evidence>
<keyword evidence="1" id="KW-0472">Membrane</keyword>
<dbReference type="RefSeq" id="WP_310095890.1">
    <property type="nucleotide sequence ID" value="NZ_JAVDTT010000005.1"/>
</dbReference>
<feature type="transmembrane region" description="Helical" evidence="1">
    <location>
        <begin position="39"/>
        <end position="57"/>
    </location>
</feature>
<gene>
    <name evidence="2" type="ORF">J2W94_003369</name>
</gene>
<feature type="transmembrane region" description="Helical" evidence="1">
    <location>
        <begin position="63"/>
        <end position="82"/>
    </location>
</feature>
<proteinExistence type="predicted"/>
<protein>
    <submittedName>
        <fullName evidence="2">Membrane protein</fullName>
    </submittedName>
</protein>
<feature type="transmembrane region" description="Helical" evidence="1">
    <location>
        <begin position="6"/>
        <end position="27"/>
    </location>
</feature>
<keyword evidence="1" id="KW-0812">Transmembrane</keyword>
<accession>A0ABU1RWA7</accession>
<feature type="transmembrane region" description="Helical" evidence="1">
    <location>
        <begin position="94"/>
        <end position="113"/>
    </location>
</feature>
<feature type="transmembrane region" description="Helical" evidence="1">
    <location>
        <begin position="133"/>
        <end position="154"/>
    </location>
</feature>
<keyword evidence="1" id="KW-1133">Transmembrane helix</keyword>
<name>A0ABU1RWA7_9GAMM</name>
<reference evidence="2 3" key="1">
    <citation type="submission" date="2023-07" db="EMBL/GenBank/DDBJ databases">
        <title>Sorghum-associated microbial communities from plants grown in Nebraska, USA.</title>
        <authorList>
            <person name="Schachtman D."/>
        </authorList>
    </citation>
    <scope>NUCLEOTIDE SEQUENCE [LARGE SCALE GENOMIC DNA]</scope>
    <source>
        <strain evidence="2 3">BE107</strain>
    </source>
</reference>